<dbReference type="GO" id="GO:0005829">
    <property type="term" value="C:cytosol"/>
    <property type="evidence" value="ECO:0007669"/>
    <property type="project" value="TreeGrafter"/>
</dbReference>
<feature type="domain" description="Carbohydrate kinase FGGY C-terminal" evidence="9">
    <location>
        <begin position="259"/>
        <end position="449"/>
    </location>
</feature>
<evidence type="ECO:0000313" key="10">
    <source>
        <dbReference type="EMBL" id="OMD33064.1"/>
    </source>
</evidence>
<dbReference type="PANTHER" id="PTHR10196">
    <property type="entry name" value="SUGAR KINASE"/>
    <property type="match status" value="1"/>
</dbReference>
<dbReference type="InterPro" id="IPR043129">
    <property type="entry name" value="ATPase_NBD"/>
</dbReference>
<dbReference type="GO" id="GO:0004370">
    <property type="term" value="F:glycerol kinase activity"/>
    <property type="evidence" value="ECO:0007669"/>
    <property type="project" value="TreeGrafter"/>
</dbReference>
<dbReference type="InterPro" id="IPR013449">
    <property type="entry name" value="Rhamnulokinase"/>
</dbReference>
<dbReference type="AlphaFoldDB" id="A0A1R0XDC6"/>
<dbReference type="SUPFAM" id="SSF53067">
    <property type="entry name" value="Actin-like ATPase domain"/>
    <property type="match status" value="2"/>
</dbReference>
<evidence type="ECO:0000256" key="2">
    <source>
        <dbReference type="ARBA" id="ARBA00022679"/>
    </source>
</evidence>
<proteinExistence type="inferred from homology"/>
<comment type="similarity">
    <text evidence="1">Belongs to the FGGY kinase family.</text>
</comment>
<dbReference type="EMBL" id="MKQP01000015">
    <property type="protein sequence ID" value="OMD33064.1"/>
    <property type="molecule type" value="Genomic_DNA"/>
</dbReference>
<evidence type="ECO:0000256" key="6">
    <source>
        <dbReference type="ARBA" id="ARBA00023157"/>
    </source>
</evidence>
<comment type="caution">
    <text evidence="10">The sequence shown here is derived from an EMBL/GenBank/DDBJ whole genome shotgun (WGS) entry which is preliminary data.</text>
</comment>
<evidence type="ECO:0000256" key="7">
    <source>
        <dbReference type="ARBA" id="ARBA00023308"/>
    </source>
</evidence>
<dbReference type="GO" id="GO:0019301">
    <property type="term" value="P:rhamnose catabolic process"/>
    <property type="evidence" value="ECO:0007669"/>
    <property type="project" value="InterPro"/>
</dbReference>
<dbReference type="InterPro" id="IPR018484">
    <property type="entry name" value="FGGY_N"/>
</dbReference>
<evidence type="ECO:0000256" key="4">
    <source>
        <dbReference type="ARBA" id="ARBA00022777"/>
    </source>
</evidence>
<accession>A0A1R0XDC6</accession>
<dbReference type="InterPro" id="IPR018485">
    <property type="entry name" value="FGGY_C"/>
</dbReference>
<keyword evidence="7" id="KW-0684">Rhamnose metabolism</keyword>
<dbReference type="Gene3D" id="3.30.420.40">
    <property type="match status" value="2"/>
</dbReference>
<evidence type="ECO:0000313" key="11">
    <source>
        <dbReference type="Proteomes" id="UP000187465"/>
    </source>
</evidence>
<keyword evidence="4 10" id="KW-0418">Kinase</keyword>
<name>A0A1R0XDC6_9BACL</name>
<evidence type="ECO:0000259" key="8">
    <source>
        <dbReference type="Pfam" id="PF00370"/>
    </source>
</evidence>
<evidence type="ECO:0000256" key="1">
    <source>
        <dbReference type="ARBA" id="ARBA00009156"/>
    </source>
</evidence>
<evidence type="ECO:0000259" key="9">
    <source>
        <dbReference type="Pfam" id="PF02782"/>
    </source>
</evidence>
<gene>
    <name evidence="10" type="ORF">BJP51_14015</name>
</gene>
<protein>
    <submittedName>
        <fullName evidence="10">Rhamnulokinase</fullName>
    </submittedName>
</protein>
<dbReference type="CDD" id="cd07771">
    <property type="entry name" value="ASKHA_NBD_FGGY_RhaB-like"/>
    <property type="match status" value="1"/>
</dbReference>
<dbReference type="PANTHER" id="PTHR10196:SF93">
    <property type="entry name" value="L-RHAMNULOKINASE"/>
    <property type="match status" value="1"/>
</dbReference>
<dbReference type="GO" id="GO:0008993">
    <property type="term" value="F:rhamnulokinase activity"/>
    <property type="evidence" value="ECO:0007669"/>
    <property type="project" value="InterPro"/>
</dbReference>
<evidence type="ECO:0000256" key="5">
    <source>
        <dbReference type="ARBA" id="ARBA00022840"/>
    </source>
</evidence>
<evidence type="ECO:0000256" key="3">
    <source>
        <dbReference type="ARBA" id="ARBA00022741"/>
    </source>
</evidence>
<dbReference type="RefSeq" id="WP_036675679.1">
    <property type="nucleotide sequence ID" value="NZ_MKQP01000015.1"/>
</dbReference>
<dbReference type="Pfam" id="PF02782">
    <property type="entry name" value="FGGY_C"/>
    <property type="match status" value="1"/>
</dbReference>
<dbReference type="Proteomes" id="UP000187465">
    <property type="component" value="Unassembled WGS sequence"/>
</dbReference>
<sequence length="481" mass="53307">MGDTIKLLAMDLGASSGRVMLGLYDGNTLRMEEIHRFANTPVYIGGHLYWDVLKLFHEMKKGIQRAYRARGKLRSLSVDTWGVDYGFIDKRGMLLYSPHHYRDKRMGSHRQGLEVLLPPREQFSVTGIQPSLINTVYQLFADFQDNDSLLEVADTILMMPDLFHYLFSGIAAAESTIWSTSGLMDAVSGEVSTEVFSRLSIPVSLVPQQVQSGTVIGPILPVIQEELSVGPMEVIAGASHDTASAVASIPYSLKDNAAFISCGTWSIVGMETPEAVITEKSYEYGFTNEQCYGQSNRLLKNITGLWILQELQRNWAEAGKYVSQGQMVELAETINHAPAIIDPNDELFSTPGVMTQRIREYCERTGQQAPYTKAEIIRVILESLAESYRHTINEMEEITGKKINIIHMVGGGIQNELLCQLTANITGRKVVAGPVEASAIGNIIIQLAALGELEISEGKQVVERSFAFKTYQPSLMKVCEK</sequence>
<dbReference type="Pfam" id="PF00370">
    <property type="entry name" value="FGGY_N"/>
    <property type="match status" value="1"/>
</dbReference>
<organism evidence="10 11">
    <name type="scientific">Paenibacillus odorifer</name>
    <dbReference type="NCBI Taxonomy" id="189426"/>
    <lineage>
        <taxon>Bacteria</taxon>
        <taxon>Bacillati</taxon>
        <taxon>Bacillota</taxon>
        <taxon>Bacilli</taxon>
        <taxon>Bacillales</taxon>
        <taxon>Paenibacillaceae</taxon>
        <taxon>Paenibacillus</taxon>
    </lineage>
</organism>
<keyword evidence="5" id="KW-0067">ATP-binding</keyword>
<feature type="domain" description="Carbohydrate kinase FGGY N-terminal" evidence="8">
    <location>
        <begin position="8"/>
        <end position="246"/>
    </location>
</feature>
<dbReference type="GO" id="GO:0006071">
    <property type="term" value="P:glycerol metabolic process"/>
    <property type="evidence" value="ECO:0007669"/>
    <property type="project" value="TreeGrafter"/>
</dbReference>
<reference evidence="10 11" key="1">
    <citation type="submission" date="2016-10" db="EMBL/GenBank/DDBJ databases">
        <title>Paenibacillus species isolates.</title>
        <authorList>
            <person name="Beno S.M."/>
        </authorList>
    </citation>
    <scope>NUCLEOTIDE SEQUENCE [LARGE SCALE GENOMIC DNA]</scope>
    <source>
        <strain evidence="10 11">FSL H7-0604</strain>
    </source>
</reference>
<keyword evidence="6" id="KW-1015">Disulfide bond</keyword>
<dbReference type="GO" id="GO:0005524">
    <property type="term" value="F:ATP binding"/>
    <property type="evidence" value="ECO:0007669"/>
    <property type="project" value="UniProtKB-KW"/>
</dbReference>
<keyword evidence="3" id="KW-0547">Nucleotide-binding</keyword>
<keyword evidence="2" id="KW-0808">Transferase</keyword>